<evidence type="ECO:0000256" key="6">
    <source>
        <dbReference type="RuleBase" id="RU003509"/>
    </source>
</evidence>
<comment type="similarity">
    <text evidence="6">Belongs to the Psb28 family.</text>
</comment>
<proteinExistence type="inferred from homology"/>
<dbReference type="InterPro" id="IPR047187">
    <property type="entry name" value="SF1_C_Upf1"/>
</dbReference>
<keyword evidence="7" id="KW-0175">Coiled coil</keyword>
<evidence type="ECO:0000259" key="9">
    <source>
        <dbReference type="Pfam" id="PF13086"/>
    </source>
</evidence>
<feature type="region of interest" description="Disordered" evidence="8">
    <location>
        <begin position="124"/>
        <end position="166"/>
    </location>
</feature>
<keyword evidence="2" id="KW-0547">Nucleotide-binding</keyword>
<organism evidence="11 12">
    <name type="scientific">Apatococcus fuscideae</name>
    <dbReference type="NCBI Taxonomy" id="2026836"/>
    <lineage>
        <taxon>Eukaryota</taxon>
        <taxon>Viridiplantae</taxon>
        <taxon>Chlorophyta</taxon>
        <taxon>core chlorophytes</taxon>
        <taxon>Trebouxiophyceae</taxon>
        <taxon>Chlorellales</taxon>
        <taxon>Chlorellaceae</taxon>
        <taxon>Apatococcus</taxon>
    </lineage>
</organism>
<evidence type="ECO:0000256" key="5">
    <source>
        <dbReference type="ARBA" id="ARBA00022840"/>
    </source>
</evidence>
<feature type="compositionally biased region" description="Basic and acidic residues" evidence="8">
    <location>
        <begin position="20"/>
        <end position="31"/>
    </location>
</feature>
<comment type="caution">
    <text evidence="11">The sequence shown here is derived from an EMBL/GenBank/DDBJ whole genome shotgun (WGS) entry which is preliminary data.</text>
</comment>
<dbReference type="GO" id="GO:0016787">
    <property type="term" value="F:hydrolase activity"/>
    <property type="evidence" value="ECO:0007669"/>
    <property type="project" value="UniProtKB-KW"/>
</dbReference>
<dbReference type="InterPro" id="IPR041679">
    <property type="entry name" value="DNA2/NAM7-like_C"/>
</dbReference>
<dbReference type="InterPro" id="IPR005610">
    <property type="entry name" value="PSII_Psb28_class-1"/>
</dbReference>
<feature type="region of interest" description="Disordered" evidence="8">
    <location>
        <begin position="13"/>
        <end position="40"/>
    </location>
</feature>
<dbReference type="GO" id="GO:0009654">
    <property type="term" value="C:photosystem II oxygen evolving complex"/>
    <property type="evidence" value="ECO:0007669"/>
    <property type="project" value="InterPro"/>
</dbReference>
<feature type="coiled-coil region" evidence="7">
    <location>
        <begin position="262"/>
        <end position="289"/>
    </location>
</feature>
<dbReference type="PANTHER" id="PTHR43788:SF8">
    <property type="entry name" value="DNA-BINDING PROTEIN SMUBP-2"/>
    <property type="match status" value="1"/>
</dbReference>
<dbReference type="CDD" id="cd18808">
    <property type="entry name" value="SF1_C_Upf1"/>
    <property type="match status" value="1"/>
</dbReference>
<dbReference type="GO" id="GO:0043139">
    <property type="term" value="F:5'-3' DNA helicase activity"/>
    <property type="evidence" value="ECO:0007669"/>
    <property type="project" value="TreeGrafter"/>
</dbReference>
<dbReference type="Pfam" id="PF13087">
    <property type="entry name" value="AAA_12"/>
    <property type="match status" value="1"/>
</dbReference>
<dbReference type="Pfam" id="PF13086">
    <property type="entry name" value="AAA_11"/>
    <property type="match status" value="1"/>
</dbReference>
<dbReference type="InterPro" id="IPR050534">
    <property type="entry name" value="Coronavir_polyprotein_1ab"/>
</dbReference>
<dbReference type="InterPro" id="IPR041677">
    <property type="entry name" value="DNA2/NAM7_AAA_11"/>
</dbReference>
<feature type="domain" description="DNA2/NAM7 helicase-like C-terminal" evidence="10">
    <location>
        <begin position="610"/>
        <end position="769"/>
    </location>
</feature>
<evidence type="ECO:0000256" key="3">
    <source>
        <dbReference type="ARBA" id="ARBA00022801"/>
    </source>
</evidence>
<gene>
    <name evidence="11" type="ORF">WJX84_007232</name>
</gene>
<evidence type="ECO:0000256" key="4">
    <source>
        <dbReference type="ARBA" id="ARBA00022806"/>
    </source>
</evidence>
<evidence type="ECO:0000313" key="11">
    <source>
        <dbReference type="EMBL" id="KAK9868709.1"/>
    </source>
</evidence>
<dbReference type="SUPFAM" id="SSF52540">
    <property type="entry name" value="P-loop containing nucleoside triphosphate hydrolases"/>
    <property type="match status" value="1"/>
</dbReference>
<feature type="domain" description="DNA2/NAM7 helicase helicase" evidence="9">
    <location>
        <begin position="390"/>
        <end position="586"/>
    </location>
</feature>
<evidence type="ECO:0000259" key="10">
    <source>
        <dbReference type="Pfam" id="PF13087"/>
    </source>
</evidence>
<evidence type="ECO:0000256" key="7">
    <source>
        <dbReference type="SAM" id="Coils"/>
    </source>
</evidence>
<reference evidence="11 12" key="1">
    <citation type="journal article" date="2024" name="Nat. Commun.">
        <title>Phylogenomics reveals the evolutionary origins of lichenization in chlorophyte algae.</title>
        <authorList>
            <person name="Puginier C."/>
            <person name="Libourel C."/>
            <person name="Otte J."/>
            <person name="Skaloud P."/>
            <person name="Haon M."/>
            <person name="Grisel S."/>
            <person name="Petersen M."/>
            <person name="Berrin J.G."/>
            <person name="Delaux P.M."/>
            <person name="Dal Grande F."/>
            <person name="Keller J."/>
        </authorList>
    </citation>
    <scope>NUCLEOTIDE SEQUENCE [LARGE SCALE GENOMIC DNA]</scope>
    <source>
        <strain evidence="11 12">SAG 2523</strain>
    </source>
</reference>
<dbReference type="Gene3D" id="2.40.30.220">
    <property type="entry name" value="Photosystem II Psb28"/>
    <property type="match status" value="1"/>
</dbReference>
<accession>A0AAW1TLQ8</accession>
<dbReference type="GO" id="GO:0015979">
    <property type="term" value="P:photosynthesis"/>
    <property type="evidence" value="ECO:0007669"/>
    <property type="project" value="UniProtKB-KW"/>
</dbReference>
<name>A0AAW1TLQ8_9CHLO</name>
<dbReference type="InterPro" id="IPR027417">
    <property type="entry name" value="P-loop_NTPase"/>
</dbReference>
<evidence type="ECO:0000256" key="8">
    <source>
        <dbReference type="SAM" id="MobiDB-lite"/>
    </source>
</evidence>
<evidence type="ECO:0000313" key="12">
    <source>
        <dbReference type="Proteomes" id="UP001485043"/>
    </source>
</evidence>
<keyword evidence="5" id="KW-0067">ATP-binding</keyword>
<keyword evidence="12" id="KW-1185">Reference proteome</keyword>
<dbReference type="Proteomes" id="UP001485043">
    <property type="component" value="Unassembled WGS sequence"/>
</dbReference>
<dbReference type="Pfam" id="PF03912">
    <property type="entry name" value="Psb28"/>
    <property type="match status" value="1"/>
</dbReference>
<keyword evidence="4" id="KW-0347">Helicase</keyword>
<protein>
    <recommendedName>
        <fullName evidence="6">Photosystem II reaction center Psb28 protein</fullName>
    </recommendedName>
</protein>
<keyword evidence="6" id="KW-0604">Photosystem II</keyword>
<dbReference type="HAMAP" id="MF_01370">
    <property type="entry name" value="PSII_Psb28"/>
    <property type="match status" value="1"/>
</dbReference>
<dbReference type="AlphaFoldDB" id="A0AAW1TLQ8"/>
<evidence type="ECO:0000256" key="2">
    <source>
        <dbReference type="ARBA" id="ARBA00022741"/>
    </source>
</evidence>
<evidence type="ECO:0000256" key="1">
    <source>
        <dbReference type="ARBA" id="ARBA00007913"/>
    </source>
</evidence>
<sequence>MALRLRVLYTKHVKRKHKMERSDRRRQERQDCSGQQGAKELSQADIQNFGHGSPSDSHPIVCDGHARPQALSAPLAPSSCENVHCTGQFVPPGRIHDNASVAGHTPQAEDTWPAGVCRSGQSEPCNATAEGNRHGDMPTRPSSQPPGNARMATGKEGWPAPPSAVGHRVSTTFEVPEAEAPLPSDVCRSGTQAPCNLPVPHRRHMLHAPLAGQQADVAKSLCFPLTQAPMERTVVIPDGFASAKEYHMTFAGALREEINLRLAELSRGLDAAATRIRSLEDQKSTEEQMRAAGIPYYAGCTLQLERKARQGQPSKDFLVIHGGKEKSAAYSKDALWLISSHPAFNVGSRAPWLQTAVARSCWHGPNNDGRFEIEFLSRKPYGLRHGAKVSPVLLIHGPFGCGKSTLLAAVIQLFADSHAIAGRPMRILLAAHTNRAVDNVLIRLLKLGFHDFLRVGPLKRMDKALLAYSLHCSESRSSNDAMKELKDMLSEATDAIEQQAIKNEMAELQQGAERRRKKKLQSIPIVGVTCSSARLPVLSEQNFELVILDECSQLIEPLSLVPIVAAKAGFLVAAGDPCQLPPIVMSPAAVTPKPQRSADQPAEMQHGLVRPLFERLVDLGHPVHLLCQQYRCHPDISRIPNEMYYGGHLQDGCTAEQRAPLMPGLAPLCMLDVQGQEQHHRGTGSLSNPQEASVVAAAIEQLLSSGHISPADIGIICFYRKQVEAVQARVAKLVPPDEPQGAVYAATVDSFQGMEKAFVQMMGSCVHTRLPSAALPQRSTETGSSTRCSRTLLRRPQQQLPAKLRQTACAATSLQFIKGVTEEVVPDVRLTRSKDGANGTATFVFNQPSVFEASSEFGDITGLYMLDDEGEILTVEVSAKFVNGKPDRIEAIHIMRSPGEWDRFMRFMDRYSEDKGLGFQKSKK</sequence>
<dbReference type="GO" id="GO:0005524">
    <property type="term" value="F:ATP binding"/>
    <property type="evidence" value="ECO:0007669"/>
    <property type="project" value="UniProtKB-KW"/>
</dbReference>
<keyword evidence="3" id="KW-0378">Hydrolase</keyword>
<feature type="coiled-coil region" evidence="7">
    <location>
        <begin position="482"/>
        <end position="509"/>
    </location>
</feature>
<dbReference type="InterPro" id="IPR038676">
    <property type="entry name" value="Psb28_c1_sf"/>
</dbReference>
<comment type="similarity">
    <text evidence="1">Belongs to the DNA2/NAM7 helicase family.</text>
</comment>
<dbReference type="Gene3D" id="3.40.50.300">
    <property type="entry name" value="P-loop containing nucleotide triphosphate hydrolases"/>
    <property type="match status" value="2"/>
</dbReference>
<keyword evidence="6" id="KW-0602">Photosynthesis</keyword>
<dbReference type="NCBIfam" id="TIGR03047">
    <property type="entry name" value="PS_II_psb28"/>
    <property type="match status" value="1"/>
</dbReference>
<dbReference type="EMBL" id="JALJOV010000015">
    <property type="protein sequence ID" value="KAK9868709.1"/>
    <property type="molecule type" value="Genomic_DNA"/>
</dbReference>
<dbReference type="PANTHER" id="PTHR43788">
    <property type="entry name" value="DNA2/NAM7 HELICASE FAMILY MEMBER"/>
    <property type="match status" value="1"/>
</dbReference>